<dbReference type="AlphaFoldDB" id="A0A6L5GBP6"/>
<protein>
    <recommendedName>
        <fullName evidence="4">Inosine/uridine-preferring nucleoside hydrolase domain-containing protein</fullName>
    </recommendedName>
</protein>
<dbReference type="SUPFAM" id="SSF53590">
    <property type="entry name" value="Nucleoside hydrolase"/>
    <property type="match status" value="1"/>
</dbReference>
<name>A0A6L5GBP6_9ACTN</name>
<feature type="region of interest" description="Disordered" evidence="3">
    <location>
        <begin position="60"/>
        <end position="115"/>
    </location>
</feature>
<organism evidence="5 6">
    <name type="scientific">Glycomyces albidus</name>
    <dbReference type="NCBI Taxonomy" id="2656774"/>
    <lineage>
        <taxon>Bacteria</taxon>
        <taxon>Bacillati</taxon>
        <taxon>Actinomycetota</taxon>
        <taxon>Actinomycetes</taxon>
        <taxon>Glycomycetales</taxon>
        <taxon>Glycomycetaceae</taxon>
        <taxon>Glycomyces</taxon>
    </lineage>
</organism>
<dbReference type="InterPro" id="IPR036452">
    <property type="entry name" value="Ribo_hydro-like"/>
</dbReference>
<feature type="compositionally biased region" description="Low complexity" evidence="3">
    <location>
        <begin position="85"/>
        <end position="95"/>
    </location>
</feature>
<evidence type="ECO:0000313" key="5">
    <source>
        <dbReference type="EMBL" id="MQM27006.1"/>
    </source>
</evidence>
<accession>A0A6L5GBP6</accession>
<keyword evidence="1" id="KW-0378">Hydrolase</keyword>
<proteinExistence type="predicted"/>
<evidence type="ECO:0000256" key="1">
    <source>
        <dbReference type="ARBA" id="ARBA00022801"/>
    </source>
</evidence>
<keyword evidence="2" id="KW-0326">Glycosidase</keyword>
<dbReference type="GO" id="GO:0006152">
    <property type="term" value="P:purine nucleoside catabolic process"/>
    <property type="evidence" value="ECO:0007669"/>
    <property type="project" value="TreeGrafter"/>
</dbReference>
<feature type="compositionally biased region" description="Low complexity" evidence="3">
    <location>
        <begin position="22"/>
        <end position="39"/>
    </location>
</feature>
<dbReference type="Gene3D" id="3.90.245.10">
    <property type="entry name" value="Ribonucleoside hydrolase-like"/>
    <property type="match status" value="1"/>
</dbReference>
<dbReference type="Proteomes" id="UP000477750">
    <property type="component" value="Unassembled WGS sequence"/>
</dbReference>
<evidence type="ECO:0000313" key="6">
    <source>
        <dbReference type="Proteomes" id="UP000477750"/>
    </source>
</evidence>
<keyword evidence="6" id="KW-1185">Reference proteome</keyword>
<dbReference type="GO" id="GO:0008477">
    <property type="term" value="F:purine nucleosidase activity"/>
    <property type="evidence" value="ECO:0007669"/>
    <property type="project" value="TreeGrafter"/>
</dbReference>
<dbReference type="PANTHER" id="PTHR12304:SF4">
    <property type="entry name" value="URIDINE NUCLEOSIDASE"/>
    <property type="match status" value="1"/>
</dbReference>
<dbReference type="PANTHER" id="PTHR12304">
    <property type="entry name" value="INOSINE-URIDINE PREFERRING NUCLEOSIDE HYDROLASE"/>
    <property type="match status" value="1"/>
</dbReference>
<comment type="caution">
    <text evidence="5">The sequence shown here is derived from an EMBL/GenBank/DDBJ whole genome shotgun (WGS) entry which is preliminary data.</text>
</comment>
<dbReference type="GO" id="GO:0005829">
    <property type="term" value="C:cytosol"/>
    <property type="evidence" value="ECO:0007669"/>
    <property type="project" value="TreeGrafter"/>
</dbReference>
<evidence type="ECO:0000259" key="4">
    <source>
        <dbReference type="Pfam" id="PF01156"/>
    </source>
</evidence>
<sequence length="484" mass="50338">MAMPAASQPSSRRRYSSMNRWARASCSASVPPPARASSRPRNIAVKYSWTGMGTSCGGVGMSATSFHRPPSGRAGAGSLGRRRAPAAGPARAASLFGHGGSVGPSRQRRSPAPRWDRCACRPARSRRGRAHGRSGRAAIGGGGRIAAVTATGGPDASLRSEHHAQQRRSATMRFVLDCDTGSDDAIAILAGVGHPGLEPAAVTTVNGNVALEHVTDNTLRALDLAGAGVPVYAGAARPLIRPDLPIPRDVLNKDSAFQQHGLGLPEAVSAVREGHAVPFLVDFFMDAANADATLVATGPLTNIALALALEPRLAERIPRLVLMGGAHGNGNVTAAAEFNFWADPEAAEAVLSTGLPEVVIVPLDATHSAPLTGPDCDELEQLGTPAAAAAAALIRHRLEHDQASPSHEPSTPVHDPMCLAYLVRPDLFTATVRAHVSVETAGARTLGQLLVDTRPWRPEPANATVALQASGTVYRAFLREALGS</sequence>
<feature type="domain" description="Inosine/uridine-preferring nucleoside hydrolase" evidence="4">
    <location>
        <begin position="175"/>
        <end position="469"/>
    </location>
</feature>
<dbReference type="InterPro" id="IPR015910">
    <property type="entry name" value="I/U_nuclsd_hydro_CS"/>
</dbReference>
<dbReference type="Pfam" id="PF01156">
    <property type="entry name" value="IU_nuc_hydro"/>
    <property type="match status" value="1"/>
</dbReference>
<feature type="region of interest" description="Disordered" evidence="3">
    <location>
        <begin position="1"/>
        <end position="39"/>
    </location>
</feature>
<dbReference type="InterPro" id="IPR023186">
    <property type="entry name" value="IUNH"/>
</dbReference>
<dbReference type="GO" id="GO:0045437">
    <property type="term" value="F:uridine nucleosidase activity"/>
    <property type="evidence" value="ECO:0007669"/>
    <property type="project" value="UniProtKB-ARBA"/>
</dbReference>
<reference evidence="5 6" key="1">
    <citation type="submission" date="2019-10" db="EMBL/GenBank/DDBJ databases">
        <title>Glycomyces albidus sp. nov., a novel actinomycete isolated from rhizosphere soil of wheat (Triticum aestivum L.).</title>
        <authorList>
            <person name="Qian L."/>
        </authorList>
    </citation>
    <scope>NUCLEOTIDE SEQUENCE [LARGE SCALE GENOMIC DNA]</scope>
    <source>
        <strain evidence="5 6">NEAU-7082</strain>
    </source>
</reference>
<dbReference type="InterPro" id="IPR001910">
    <property type="entry name" value="Inosine/uridine_hydrolase_dom"/>
</dbReference>
<dbReference type="PROSITE" id="PS01247">
    <property type="entry name" value="IUNH"/>
    <property type="match status" value="1"/>
</dbReference>
<evidence type="ECO:0000256" key="2">
    <source>
        <dbReference type="ARBA" id="ARBA00023295"/>
    </source>
</evidence>
<dbReference type="EMBL" id="WIAO01000019">
    <property type="protein sequence ID" value="MQM27006.1"/>
    <property type="molecule type" value="Genomic_DNA"/>
</dbReference>
<gene>
    <name evidence="5" type="ORF">GFD30_15705</name>
</gene>
<evidence type="ECO:0000256" key="3">
    <source>
        <dbReference type="SAM" id="MobiDB-lite"/>
    </source>
</evidence>